<dbReference type="SUPFAM" id="SSF52949">
    <property type="entry name" value="Macro domain-like"/>
    <property type="match status" value="1"/>
</dbReference>
<evidence type="ECO:0000259" key="1">
    <source>
        <dbReference type="PROSITE" id="PS51154"/>
    </source>
</evidence>
<dbReference type="SMART" id="SM00506">
    <property type="entry name" value="A1pp"/>
    <property type="match status" value="1"/>
</dbReference>
<dbReference type="CDD" id="cd02907">
    <property type="entry name" value="Macro_Af1521_BAL-like"/>
    <property type="match status" value="1"/>
</dbReference>
<proteinExistence type="predicted"/>
<dbReference type="PANTHER" id="PTHR11106">
    <property type="entry name" value="GANGLIOSIDE INDUCED DIFFERENTIATION ASSOCIATED PROTEIN 2-RELATED"/>
    <property type="match status" value="1"/>
</dbReference>
<dbReference type="InterPro" id="IPR043472">
    <property type="entry name" value="Macro_dom-like"/>
</dbReference>
<dbReference type="PANTHER" id="PTHR11106:SF111">
    <property type="entry name" value="MACRO DOMAIN-CONTAINING PROTEIN"/>
    <property type="match status" value="1"/>
</dbReference>
<sequence>MEIKINNVTVRLINDDITEQHVDAIVNAANSSLKHGGGVAGAILKKGGYIIQEESDEYVQKHGPVPTGGVTVTTAGNLNAKYIIHAVGPVWRGGENNEEEKLRSAIWNSLKTACKLNIKTIAFPAISSGIFGFPVDRCAKIFKEVISKFTSKERCLDEIRIVNIDSYVHEVFVKEFSCD</sequence>
<organism evidence="2 3">
    <name type="scientific">Thermosipho melanesiensis</name>
    <dbReference type="NCBI Taxonomy" id="46541"/>
    <lineage>
        <taxon>Bacteria</taxon>
        <taxon>Thermotogati</taxon>
        <taxon>Thermotogota</taxon>
        <taxon>Thermotogae</taxon>
        <taxon>Thermotogales</taxon>
        <taxon>Fervidobacteriaceae</taxon>
        <taxon>Thermosipho</taxon>
    </lineage>
</organism>
<dbReference type="Proteomes" id="UP000185490">
    <property type="component" value="Chromosome"/>
</dbReference>
<dbReference type="EMBL" id="CP007389">
    <property type="protein sequence ID" value="APT73231.1"/>
    <property type="molecule type" value="Genomic_DNA"/>
</dbReference>
<keyword evidence="3" id="KW-1185">Reference proteome</keyword>
<dbReference type="Pfam" id="PF01661">
    <property type="entry name" value="Macro"/>
    <property type="match status" value="1"/>
</dbReference>
<evidence type="ECO:0000313" key="3">
    <source>
        <dbReference type="Proteomes" id="UP000185490"/>
    </source>
</evidence>
<accession>A0ABM6GCL6</accession>
<protein>
    <submittedName>
        <fullName evidence="2">Appr-1-p processing protein</fullName>
    </submittedName>
</protein>
<dbReference type="PROSITE" id="PS51154">
    <property type="entry name" value="MACRO"/>
    <property type="match status" value="1"/>
</dbReference>
<dbReference type="Gene3D" id="3.40.220.10">
    <property type="entry name" value="Leucine Aminopeptidase, subunit E, domain 1"/>
    <property type="match status" value="1"/>
</dbReference>
<name>A0ABM6GCL6_9BACT</name>
<gene>
    <name evidence="2" type="ORF">BW47_00850</name>
</gene>
<reference evidence="2 3" key="1">
    <citation type="submission" date="2014-02" db="EMBL/GenBank/DDBJ databases">
        <title>Diversity of Thermotogales isolates from hydrothermal vents.</title>
        <authorList>
            <person name="Haverkamp T.H.A."/>
            <person name="Lossouarn J."/>
            <person name="Geslin C."/>
            <person name="Nesbo C.L."/>
        </authorList>
    </citation>
    <scope>NUCLEOTIDE SEQUENCE [LARGE SCALE GENOMIC DNA]</scope>
    <source>
        <strain evidence="2 3">431</strain>
    </source>
</reference>
<evidence type="ECO:0000313" key="2">
    <source>
        <dbReference type="EMBL" id="APT73231.1"/>
    </source>
</evidence>
<dbReference type="RefSeq" id="WP_012056391.1">
    <property type="nucleotide sequence ID" value="NZ_CP007389.1"/>
</dbReference>
<dbReference type="InterPro" id="IPR002589">
    <property type="entry name" value="Macro_dom"/>
</dbReference>
<feature type="domain" description="Macro" evidence="1">
    <location>
        <begin position="1"/>
        <end position="179"/>
    </location>
</feature>